<dbReference type="InterPro" id="IPR034215">
    <property type="entry name" value="RBM42_RRM"/>
</dbReference>
<dbReference type="SUPFAM" id="SSF54928">
    <property type="entry name" value="RNA-binding domain, RBD"/>
    <property type="match status" value="1"/>
</dbReference>
<dbReference type="Gene3D" id="3.30.70.330">
    <property type="match status" value="1"/>
</dbReference>
<dbReference type="Pfam" id="PF00076">
    <property type="entry name" value="RRM_1"/>
    <property type="match status" value="1"/>
</dbReference>
<keyword evidence="1 2" id="KW-0694">RNA-binding</keyword>
<evidence type="ECO:0000256" key="1">
    <source>
        <dbReference type="ARBA" id="ARBA00022884"/>
    </source>
</evidence>
<dbReference type="InterPro" id="IPR012677">
    <property type="entry name" value="Nucleotide-bd_a/b_plait_sf"/>
</dbReference>
<dbReference type="PANTHER" id="PTHR47640">
    <property type="entry name" value="TRNA SELENOCYSTEINE 1-ASSOCIATED PROTEIN 1-RELATED-RELATED"/>
    <property type="match status" value="1"/>
</dbReference>
<evidence type="ECO:0000259" key="4">
    <source>
        <dbReference type="PROSITE" id="PS50102"/>
    </source>
</evidence>
<sequence>MLPARNRVQAKKILPIAKGASQSVVLSSEPVLTAPAARSDAESSKRTEGSSAHSKPPASAKTKEPPPPSGTHDAAAPGTDGQYTYVTDESGYTWLYDAASGQYYYYDAAQGTYVPHGSAASAPADSTAAPDQTQQAGATKSHNHKKRRIVRMAGGQVWEDRTLDDWPADDYRLFAGDLGPDVTSEMLEQVFGKFRSLQKTHVVREKGTGKSRGYGFLSFGDASDFLAAWKEFNGKYVGSRPIKLRKSTWKDSNVDIRKAKRHDSRAVLDYKQRKR</sequence>
<dbReference type="AlphaFoldDB" id="A0A9W8HF86"/>
<gene>
    <name evidence="5" type="ORF">H4R18_003254</name>
</gene>
<dbReference type="GO" id="GO:0003729">
    <property type="term" value="F:mRNA binding"/>
    <property type="evidence" value="ECO:0007669"/>
    <property type="project" value="InterPro"/>
</dbReference>
<protein>
    <recommendedName>
        <fullName evidence="4">RRM domain-containing protein</fullName>
    </recommendedName>
</protein>
<reference evidence="5" key="1">
    <citation type="submission" date="2022-07" db="EMBL/GenBank/DDBJ databases">
        <title>Phylogenomic reconstructions and comparative analyses of Kickxellomycotina fungi.</title>
        <authorList>
            <person name="Reynolds N.K."/>
            <person name="Stajich J.E."/>
            <person name="Barry K."/>
            <person name="Grigoriev I.V."/>
            <person name="Crous P."/>
            <person name="Smith M.E."/>
        </authorList>
    </citation>
    <scope>NUCLEOTIDE SEQUENCE</scope>
    <source>
        <strain evidence="5">NBRC 105414</strain>
    </source>
</reference>
<evidence type="ECO:0000256" key="2">
    <source>
        <dbReference type="PROSITE-ProRule" id="PRU00176"/>
    </source>
</evidence>
<feature type="compositionally biased region" description="Low complexity" evidence="3">
    <location>
        <begin position="50"/>
        <end position="60"/>
    </location>
</feature>
<dbReference type="OrthoDB" id="1749473at2759"/>
<feature type="compositionally biased region" description="Low complexity" evidence="3">
    <location>
        <begin position="118"/>
        <end position="131"/>
    </location>
</feature>
<dbReference type="PANTHER" id="PTHR47640:SF11">
    <property type="entry name" value="RNA-BINDING PROTEIN 42"/>
    <property type="match status" value="1"/>
</dbReference>
<feature type="compositionally biased region" description="Basic and acidic residues" evidence="3">
    <location>
        <begin position="39"/>
        <end position="48"/>
    </location>
</feature>
<dbReference type="Proteomes" id="UP001140217">
    <property type="component" value="Unassembled WGS sequence"/>
</dbReference>
<comment type="caution">
    <text evidence="5">The sequence shown here is derived from an EMBL/GenBank/DDBJ whole genome shotgun (WGS) entry which is preliminary data.</text>
</comment>
<proteinExistence type="predicted"/>
<dbReference type="CDD" id="cd12383">
    <property type="entry name" value="RRM_RBM42"/>
    <property type="match status" value="1"/>
</dbReference>
<evidence type="ECO:0000256" key="3">
    <source>
        <dbReference type="SAM" id="MobiDB-lite"/>
    </source>
</evidence>
<dbReference type="InterPro" id="IPR035979">
    <property type="entry name" value="RBD_domain_sf"/>
</dbReference>
<dbReference type="PROSITE" id="PS50102">
    <property type="entry name" value="RRM"/>
    <property type="match status" value="1"/>
</dbReference>
<organism evidence="5 6">
    <name type="scientific">Coemansia javaensis</name>
    <dbReference type="NCBI Taxonomy" id="2761396"/>
    <lineage>
        <taxon>Eukaryota</taxon>
        <taxon>Fungi</taxon>
        <taxon>Fungi incertae sedis</taxon>
        <taxon>Zoopagomycota</taxon>
        <taxon>Kickxellomycotina</taxon>
        <taxon>Kickxellomycetes</taxon>
        <taxon>Kickxellales</taxon>
        <taxon>Kickxellaceae</taxon>
        <taxon>Coemansia</taxon>
    </lineage>
</organism>
<dbReference type="SMART" id="SM00360">
    <property type="entry name" value="RRM"/>
    <property type="match status" value="1"/>
</dbReference>
<dbReference type="EMBL" id="JANBUL010000125">
    <property type="protein sequence ID" value="KAJ2780786.1"/>
    <property type="molecule type" value="Genomic_DNA"/>
</dbReference>
<dbReference type="InterPro" id="IPR000504">
    <property type="entry name" value="RRM_dom"/>
</dbReference>
<evidence type="ECO:0000313" key="6">
    <source>
        <dbReference type="Proteomes" id="UP001140217"/>
    </source>
</evidence>
<dbReference type="InterPro" id="IPR050825">
    <property type="entry name" value="RBM42_RBP45_47-like"/>
</dbReference>
<feature type="domain" description="RRM" evidence="4">
    <location>
        <begin position="171"/>
        <end position="249"/>
    </location>
</feature>
<feature type="region of interest" description="Disordered" evidence="3">
    <location>
        <begin position="19"/>
        <end position="83"/>
    </location>
</feature>
<feature type="region of interest" description="Disordered" evidence="3">
    <location>
        <begin position="117"/>
        <end position="143"/>
    </location>
</feature>
<name>A0A9W8HF86_9FUNG</name>
<evidence type="ECO:0000313" key="5">
    <source>
        <dbReference type="EMBL" id="KAJ2780786.1"/>
    </source>
</evidence>
<keyword evidence="6" id="KW-1185">Reference proteome</keyword>
<accession>A0A9W8HF86</accession>